<dbReference type="GO" id="GO:0009288">
    <property type="term" value="C:bacterial-type flagellum"/>
    <property type="evidence" value="ECO:0007669"/>
    <property type="project" value="InterPro"/>
</dbReference>
<dbReference type="Proteomes" id="UP000297966">
    <property type="component" value="Unassembled WGS sequence"/>
</dbReference>
<keyword evidence="1" id="KW-0175">Coiled coil</keyword>
<evidence type="ECO:0000313" key="3">
    <source>
        <dbReference type="Proteomes" id="UP000297966"/>
    </source>
</evidence>
<keyword evidence="3" id="KW-1185">Reference proteome</keyword>
<sequence length="267" mass="29228">MRWGEFLMAIHRKRFRVEEAIVGEMPSPEMIEEAAPMHNEIMAELRAIRAQMAKGTAAPLSASAAMAAIDASTAHELAETRTMLDTYRAQIEQCEKLKVELDLIHDAIDRTKREIATLHGKSFDGGEMAKVNGELGAVVGGTEQATQQILEAAESIDQAASAMSKVQSADQQKRLADDIQERVISIFEACNFQDLTGQRISKVMTTMKFIEQHINAMMEIWGGVDAIKAHVPAPVDARSDDEKLLNGPKLAGDVGHASQDDIDALFD</sequence>
<dbReference type="InterPro" id="IPR007439">
    <property type="entry name" value="Chemotax_Pase_CheZ"/>
</dbReference>
<organism evidence="2 3">
    <name type="scientific">Bradyrhizobium niftali</name>
    <dbReference type="NCBI Taxonomy" id="2560055"/>
    <lineage>
        <taxon>Bacteria</taxon>
        <taxon>Pseudomonadati</taxon>
        <taxon>Pseudomonadota</taxon>
        <taxon>Alphaproteobacteria</taxon>
        <taxon>Hyphomicrobiales</taxon>
        <taxon>Nitrobacteraceae</taxon>
        <taxon>Bradyrhizobium</taxon>
    </lineage>
</organism>
<dbReference type="AlphaFoldDB" id="A0A4Y9LNJ1"/>
<name>A0A4Y9LNJ1_9BRAD</name>
<evidence type="ECO:0000256" key="1">
    <source>
        <dbReference type="SAM" id="Coils"/>
    </source>
</evidence>
<dbReference type="Gene3D" id="1.10.287.500">
    <property type="entry name" value="Helix hairpin bin"/>
    <property type="match status" value="1"/>
</dbReference>
<dbReference type="GO" id="GO:0050920">
    <property type="term" value="P:regulation of chemotaxis"/>
    <property type="evidence" value="ECO:0007669"/>
    <property type="project" value="InterPro"/>
</dbReference>
<feature type="coiled-coil region" evidence="1">
    <location>
        <begin position="77"/>
        <end position="114"/>
    </location>
</feature>
<reference evidence="2 3" key="1">
    <citation type="submission" date="2019-03" db="EMBL/GenBank/DDBJ databases">
        <title>Bradyrhizobium diversity isolated from nodules of Chamaecrista fasciculata.</title>
        <authorList>
            <person name="Klepa M.S."/>
            <person name="Urquiaga M.O."/>
            <person name="Hungria M."/>
            <person name="Delamuta J.R."/>
        </authorList>
    </citation>
    <scope>NUCLEOTIDE SEQUENCE [LARGE SCALE GENOMIC DNA]</scope>
    <source>
        <strain evidence="2 3">CNPSo 3448</strain>
    </source>
</reference>
<gene>
    <name evidence="2" type="ORF">E4K65_25525</name>
</gene>
<dbReference type="OrthoDB" id="5455460at2"/>
<proteinExistence type="predicted"/>
<dbReference type="Pfam" id="PF04344">
    <property type="entry name" value="CheZ"/>
    <property type="match status" value="1"/>
</dbReference>
<accession>A0A4Y9LNJ1</accession>
<dbReference type="SUPFAM" id="SSF75708">
    <property type="entry name" value="Chemotaxis phosphatase CheZ"/>
    <property type="match status" value="1"/>
</dbReference>
<dbReference type="EMBL" id="SPQT01000016">
    <property type="protein sequence ID" value="TFV44911.1"/>
    <property type="molecule type" value="Genomic_DNA"/>
</dbReference>
<dbReference type="GO" id="GO:0003824">
    <property type="term" value="F:catalytic activity"/>
    <property type="evidence" value="ECO:0007669"/>
    <property type="project" value="InterPro"/>
</dbReference>
<evidence type="ECO:0000313" key="2">
    <source>
        <dbReference type="EMBL" id="TFV44911.1"/>
    </source>
</evidence>
<comment type="caution">
    <text evidence="2">The sequence shown here is derived from an EMBL/GenBank/DDBJ whole genome shotgun (WGS) entry which is preliminary data.</text>
</comment>
<protein>
    <submittedName>
        <fullName evidence="2">Chemotaxis protein</fullName>
    </submittedName>
</protein>